<dbReference type="Pfam" id="PF09931">
    <property type="entry name" value="Phage_phiJL001_Gp84_N"/>
    <property type="match status" value="1"/>
</dbReference>
<organism evidence="2">
    <name type="scientific">Microvirga ossetica</name>
    <dbReference type="NCBI Taxonomy" id="1882682"/>
    <lineage>
        <taxon>Bacteria</taxon>
        <taxon>Pseudomonadati</taxon>
        <taxon>Pseudomonadota</taxon>
        <taxon>Alphaproteobacteria</taxon>
        <taxon>Hyphomicrobiales</taxon>
        <taxon>Methylobacteriaceae</taxon>
        <taxon>Microvirga</taxon>
    </lineage>
</organism>
<proteinExistence type="predicted"/>
<reference evidence="2" key="1">
    <citation type="submission" date="2016-07" db="EMBL/GenBank/DDBJ databases">
        <title>Microvirga ossetica sp. nov. a new species of rhizobia isolated from root nodules of the legume species Vicia alpestris Steven originated from North Ossetia region in the Caucasus.</title>
        <authorList>
            <person name="Safronova V.I."/>
            <person name="Kuznetsova I.G."/>
            <person name="Sazanova A.L."/>
            <person name="Belimov A."/>
            <person name="Andronov E."/>
            <person name="Osledkin Y.S."/>
            <person name="Onishchuk O.P."/>
            <person name="Kurchak O.N."/>
            <person name="Shaposhnikov A.I."/>
            <person name="Willems A."/>
            <person name="Tikhonovich I.A."/>
        </authorList>
    </citation>
    <scope>NUCLEOTIDE SEQUENCE [LARGE SCALE GENOMIC DNA]</scope>
    <source>
        <strain evidence="2">V5/3M</strain>
    </source>
</reference>
<dbReference type="NCBIfam" id="TIGR02218">
    <property type="entry name" value="phg_TIGR02218"/>
    <property type="match status" value="1"/>
</dbReference>
<dbReference type="Pfam" id="PF09356">
    <property type="entry name" value="Phage_BR0599"/>
    <property type="match status" value="1"/>
</dbReference>
<dbReference type="InterPro" id="IPR011928">
    <property type="entry name" value="Phage_phiJL001_Gp84"/>
</dbReference>
<evidence type="ECO:0000259" key="1">
    <source>
        <dbReference type="Pfam" id="PF09356"/>
    </source>
</evidence>
<accession>A0A1B2EC47</accession>
<dbReference type="AlphaFoldDB" id="A0A1B2EC47"/>
<protein>
    <submittedName>
        <fullName evidence="2">Beta tubulin</fullName>
    </submittedName>
</protein>
<dbReference type="KEGG" id="moc:BB934_04460"/>
<name>A0A1B2EC47_9HYPH</name>
<feature type="domain" description="Bacteriophage phiJL001 Gp84 C-terminal" evidence="1">
    <location>
        <begin position="194"/>
        <end position="276"/>
    </location>
</feature>
<dbReference type="InterPro" id="IPR018964">
    <property type="entry name" value="Phage_phiJL001_Gp84_C"/>
</dbReference>
<evidence type="ECO:0000313" key="2">
    <source>
        <dbReference type="EMBL" id="ANY77576.1"/>
    </source>
</evidence>
<gene>
    <name evidence="2" type="ORF">BB934_04460</name>
</gene>
<dbReference type="RefSeq" id="WP_099508561.1">
    <property type="nucleotide sequence ID" value="NZ_CP016616.1"/>
</dbReference>
<sequence>MRNIPPNLAAHLTDGATTLCHCWRLVRRDGTAFGFTDHDRDLVIGGTTYAARSGLEAAEASVELGFAVGGGEVAGALVSAGITEDDIASGLYDDASVETWLVNWSNVEERVLLDIGSIGEIKRTDGSFVAEVRGLMHRFDEERGRLFRATCSADLGDERCGINLSSSSYSDTGTVTGTDGALTIAASGIGFADGWCKAGKLTWVSGDNAGISVEIKVHRAASGTDEFDLWQRAPQAIKVGDTFRVTAGCDKAHATCRKKFANAVNFRGFPHMPGNDFIIRMPQQGEPGLDGGSFFR</sequence>
<dbReference type="OrthoDB" id="1633386at2"/>
<dbReference type="EMBL" id="CP016616">
    <property type="protein sequence ID" value="ANY77576.1"/>
    <property type="molecule type" value="Genomic_DNA"/>
</dbReference>